<protein>
    <recommendedName>
        <fullName evidence="2">Putative plant transposon protein domain-containing protein</fullName>
    </recommendedName>
</protein>
<dbReference type="PANTHER" id="PTHR33180:SF31">
    <property type="entry name" value="POLYPROTEIN PROTEIN"/>
    <property type="match status" value="1"/>
</dbReference>
<dbReference type="EnsemblPlants" id="PGSC0003DMT400087989">
    <property type="protein sequence ID" value="PGSC0003DMT400087989"/>
    <property type="gene ID" value="PGSC0003DMG400037560"/>
</dbReference>
<evidence type="ECO:0000313" key="3">
    <source>
        <dbReference type="EnsemblPlants" id="PGSC0003DMT400087989"/>
    </source>
</evidence>
<evidence type="ECO:0000259" key="2">
    <source>
        <dbReference type="Pfam" id="PF20167"/>
    </source>
</evidence>
<dbReference type="Pfam" id="PF20167">
    <property type="entry name" value="Transposase_32"/>
    <property type="match status" value="1"/>
</dbReference>
<dbReference type="eggNOG" id="ENOG502R85P">
    <property type="taxonomic scope" value="Eukaryota"/>
</dbReference>
<organism evidence="3 4">
    <name type="scientific">Solanum tuberosum</name>
    <name type="common">Potato</name>
    <dbReference type="NCBI Taxonomy" id="4113"/>
    <lineage>
        <taxon>Eukaryota</taxon>
        <taxon>Viridiplantae</taxon>
        <taxon>Streptophyta</taxon>
        <taxon>Embryophyta</taxon>
        <taxon>Tracheophyta</taxon>
        <taxon>Spermatophyta</taxon>
        <taxon>Magnoliopsida</taxon>
        <taxon>eudicotyledons</taxon>
        <taxon>Gunneridae</taxon>
        <taxon>Pentapetalae</taxon>
        <taxon>asterids</taxon>
        <taxon>lamiids</taxon>
        <taxon>Solanales</taxon>
        <taxon>Solanaceae</taxon>
        <taxon>Solanoideae</taxon>
        <taxon>Solaneae</taxon>
        <taxon>Solanum</taxon>
    </lineage>
</organism>
<dbReference type="PANTHER" id="PTHR33180">
    <property type="entry name" value="PHOTOSYSTEM II CP43 REACTION CENTER PROTEIN"/>
    <property type="match status" value="1"/>
</dbReference>
<feature type="region of interest" description="Disordered" evidence="1">
    <location>
        <begin position="141"/>
        <end position="180"/>
    </location>
</feature>
<dbReference type="PaxDb" id="4113-PGSC0003DMT400087989"/>
<reference evidence="3" key="2">
    <citation type="submission" date="2015-06" db="UniProtKB">
        <authorList>
            <consortium name="EnsemblPlants"/>
        </authorList>
    </citation>
    <scope>IDENTIFICATION</scope>
    <source>
        <strain evidence="3">DM1-3 516 R44</strain>
    </source>
</reference>
<dbReference type="HOGENOM" id="CLU_029307_10_2_1"/>
<dbReference type="AlphaFoldDB" id="M1DF04"/>
<dbReference type="InterPro" id="IPR046796">
    <property type="entry name" value="Transposase_32_dom"/>
</dbReference>
<dbReference type="InParanoid" id="M1DF04"/>
<sequence>MPTYYFSGKFSSQSFRRARFGSLKRLGDSPTGSIWLGRTWMRVNESILNHPNAAYLRSIIAKKRFNLGLITEQKMAIRVKQRQTSLPLSVLITELCLRAGVPHEEKRDIEITTTSFTDIERIEVEYTRDEADRRRATLVDASTDVDLESKPTEASLPTTAPEPSGTPASTFSQAPSSSNTYPTRITQAMILKTGHLAHSADVRATKLEAEVPLIIK</sequence>
<name>M1DF04_SOLTU</name>
<dbReference type="Gramene" id="PGSC0003DMT400087989">
    <property type="protein sequence ID" value="PGSC0003DMT400087989"/>
    <property type="gene ID" value="PGSC0003DMG400037560"/>
</dbReference>
<evidence type="ECO:0000256" key="1">
    <source>
        <dbReference type="SAM" id="MobiDB-lite"/>
    </source>
</evidence>
<reference evidence="4" key="1">
    <citation type="journal article" date="2011" name="Nature">
        <title>Genome sequence and analysis of the tuber crop potato.</title>
        <authorList>
            <consortium name="The Potato Genome Sequencing Consortium"/>
        </authorList>
    </citation>
    <scope>NUCLEOTIDE SEQUENCE [LARGE SCALE GENOMIC DNA]</scope>
    <source>
        <strain evidence="4">cv. DM1-3 516 R44</strain>
    </source>
</reference>
<feature type="compositionally biased region" description="Polar residues" evidence="1">
    <location>
        <begin position="166"/>
        <end position="180"/>
    </location>
</feature>
<evidence type="ECO:0000313" key="4">
    <source>
        <dbReference type="Proteomes" id="UP000011115"/>
    </source>
</evidence>
<keyword evidence="4" id="KW-1185">Reference proteome</keyword>
<accession>M1DF04</accession>
<dbReference type="Proteomes" id="UP000011115">
    <property type="component" value="Unassembled WGS sequence"/>
</dbReference>
<feature type="domain" description="Putative plant transposon protein" evidence="2">
    <location>
        <begin position="34"/>
        <end position="102"/>
    </location>
</feature>
<proteinExistence type="predicted"/>